<dbReference type="InterPro" id="IPR040131">
    <property type="entry name" value="MnmG_N"/>
</dbReference>
<feature type="signal peptide" evidence="13">
    <location>
        <begin position="1"/>
        <end position="21"/>
    </location>
</feature>
<dbReference type="Gene3D" id="1.10.150.570">
    <property type="entry name" value="GidA associated domain, C-terminal subdomain"/>
    <property type="match status" value="1"/>
</dbReference>
<evidence type="ECO:0000256" key="10">
    <source>
        <dbReference type="ARBA" id="ARBA00023180"/>
    </source>
</evidence>
<comment type="cofactor">
    <cofactor evidence="1">
        <name>FAD</name>
        <dbReference type="ChEBI" id="CHEBI:57692"/>
    </cofactor>
</comment>
<dbReference type="InterPro" id="IPR029058">
    <property type="entry name" value="AB_hydrolase_fold"/>
</dbReference>
<dbReference type="NCBIfam" id="TIGR00136">
    <property type="entry name" value="mnmG_gidA"/>
    <property type="match status" value="1"/>
</dbReference>
<gene>
    <name evidence="15" type="ORF">EW145_g3450</name>
</gene>
<dbReference type="SUPFAM" id="SSF53474">
    <property type="entry name" value="alpha/beta-Hydrolases"/>
    <property type="match status" value="1"/>
</dbReference>
<dbReference type="GO" id="GO:0050660">
    <property type="term" value="F:flavin adenine dinucleotide binding"/>
    <property type="evidence" value="ECO:0007669"/>
    <property type="project" value="InterPro"/>
</dbReference>
<keyword evidence="16" id="KW-1185">Reference proteome</keyword>
<dbReference type="FunFam" id="3.50.50.60:FF:000145">
    <property type="entry name" value="tRNA uridine 5-carboxymethylaminomethyl modification enzyme"/>
    <property type="match status" value="1"/>
</dbReference>
<dbReference type="HAMAP" id="MF_00129">
    <property type="entry name" value="MnmG_GidA"/>
    <property type="match status" value="1"/>
</dbReference>
<dbReference type="InterPro" id="IPR020595">
    <property type="entry name" value="MnmG-rel_CS"/>
</dbReference>
<comment type="similarity">
    <text evidence="2">Belongs to the MnmG family.</text>
</comment>
<dbReference type="GO" id="GO:0006508">
    <property type="term" value="P:proteolysis"/>
    <property type="evidence" value="ECO:0007669"/>
    <property type="project" value="UniProtKB-KW"/>
</dbReference>
<dbReference type="PROSITE" id="PS01281">
    <property type="entry name" value="GIDA_2"/>
    <property type="match status" value="1"/>
</dbReference>
<feature type="chain" id="PRO_5020248757" description="tRNA uridine 5-carboxymethylaminomethyl modification enzyme C-terminal subdomain domain-containing protein" evidence="13">
    <location>
        <begin position="22"/>
        <end position="1685"/>
    </location>
</feature>
<evidence type="ECO:0000256" key="5">
    <source>
        <dbReference type="ARBA" id="ARBA00022645"/>
    </source>
</evidence>
<accession>A0A4S4L7G4</accession>
<evidence type="ECO:0000259" key="14">
    <source>
        <dbReference type="SMART" id="SM01228"/>
    </source>
</evidence>
<evidence type="ECO:0000313" key="16">
    <source>
        <dbReference type="Proteomes" id="UP000308199"/>
    </source>
</evidence>
<dbReference type="Proteomes" id="UP000308199">
    <property type="component" value="Unassembled WGS sequence"/>
</dbReference>
<evidence type="ECO:0000256" key="8">
    <source>
        <dbReference type="ARBA" id="ARBA00022801"/>
    </source>
</evidence>
<dbReference type="Pfam" id="PF13450">
    <property type="entry name" value="NAD_binding_8"/>
    <property type="match status" value="1"/>
</dbReference>
<dbReference type="SUPFAM" id="SSF51905">
    <property type="entry name" value="FAD/NAD(P)-binding domain"/>
    <property type="match status" value="2"/>
</dbReference>
<feature type="compositionally biased region" description="Basic and acidic residues" evidence="12">
    <location>
        <begin position="674"/>
        <end position="688"/>
    </location>
</feature>
<dbReference type="PROSITE" id="PS00131">
    <property type="entry name" value="CARBOXYPEPT_SER_SER"/>
    <property type="match status" value="1"/>
</dbReference>
<comment type="similarity">
    <text evidence="3">Belongs to the peptidase S10 family.</text>
</comment>
<dbReference type="FunFam" id="3.50.50.60:FF:000002">
    <property type="entry name" value="tRNA uridine 5-carboxymethylaminomethyl modification enzyme MnmG"/>
    <property type="match status" value="1"/>
</dbReference>
<dbReference type="InterPro" id="IPR044920">
    <property type="entry name" value="MnmG_C_subdom_sf"/>
</dbReference>
<feature type="region of interest" description="Disordered" evidence="12">
    <location>
        <begin position="674"/>
        <end position="696"/>
    </location>
</feature>
<keyword evidence="5" id="KW-0121">Carboxypeptidase</keyword>
<evidence type="ECO:0000313" key="15">
    <source>
        <dbReference type="EMBL" id="THH07335.1"/>
    </source>
</evidence>
<feature type="domain" description="tRNA uridine 5-carboxymethylaminomethyl modification enzyme C-terminal subdomain" evidence="14">
    <location>
        <begin position="1608"/>
        <end position="1670"/>
    </location>
</feature>
<evidence type="ECO:0000256" key="4">
    <source>
        <dbReference type="ARBA" id="ARBA00022630"/>
    </source>
</evidence>
<dbReference type="SMART" id="SM01228">
    <property type="entry name" value="GIDA_assoc_3"/>
    <property type="match status" value="1"/>
</dbReference>
<dbReference type="PANTHER" id="PTHR11806">
    <property type="entry name" value="GLUCOSE INHIBITED DIVISION PROTEIN A"/>
    <property type="match status" value="1"/>
</dbReference>
<dbReference type="Pfam" id="PF01134">
    <property type="entry name" value="GIDA"/>
    <property type="match status" value="1"/>
</dbReference>
<dbReference type="Pfam" id="PF13932">
    <property type="entry name" value="SAM_GIDA_C"/>
    <property type="match status" value="1"/>
</dbReference>
<evidence type="ECO:0000256" key="11">
    <source>
        <dbReference type="ARBA" id="ARBA00054993"/>
    </source>
</evidence>
<comment type="caution">
    <text evidence="15">The sequence shown here is derived from an EMBL/GenBank/DDBJ whole genome shotgun (WGS) entry which is preliminary data.</text>
</comment>
<dbReference type="InterPro" id="IPR036188">
    <property type="entry name" value="FAD/NAD-bd_sf"/>
</dbReference>
<comment type="function">
    <text evidence="11">Component of the MSS1-MTO1 complex that catalyzes the 5-carboxymethylaminomethyluridine (cmnm(5)U) modification at the 34th wobble position (U34) of mitochondrial tRNAs.</text>
</comment>
<dbReference type="InterPro" id="IPR026904">
    <property type="entry name" value="MnmG_C"/>
</dbReference>
<dbReference type="InterPro" id="IPR047001">
    <property type="entry name" value="MnmG_C_subdom"/>
</dbReference>
<keyword evidence="8" id="KW-0378">Hydrolase</keyword>
<keyword evidence="9" id="KW-0274">FAD</keyword>
<keyword evidence="13" id="KW-0732">Signal</keyword>
<feature type="region of interest" description="Disordered" evidence="12">
    <location>
        <begin position="810"/>
        <end position="842"/>
    </location>
</feature>
<evidence type="ECO:0000256" key="1">
    <source>
        <dbReference type="ARBA" id="ARBA00001974"/>
    </source>
</evidence>
<dbReference type="PRINTS" id="PR00724">
    <property type="entry name" value="CRBOXYPTASEC"/>
</dbReference>
<dbReference type="PANTHER" id="PTHR11806:SF0">
    <property type="entry name" value="PROTEIN MTO1 HOMOLOG, MITOCHONDRIAL"/>
    <property type="match status" value="1"/>
</dbReference>
<reference evidence="15 16" key="1">
    <citation type="submission" date="2019-02" db="EMBL/GenBank/DDBJ databases">
        <title>Genome sequencing of the rare red list fungi Phellinidium pouzarii.</title>
        <authorList>
            <person name="Buettner E."/>
            <person name="Kellner H."/>
        </authorList>
    </citation>
    <scope>NUCLEOTIDE SEQUENCE [LARGE SCALE GENOMIC DNA]</scope>
    <source>
        <strain evidence="15 16">DSM 108285</strain>
    </source>
</reference>
<feature type="region of interest" description="Disordered" evidence="12">
    <location>
        <begin position="768"/>
        <end position="787"/>
    </location>
</feature>
<dbReference type="GO" id="GO:0030488">
    <property type="term" value="P:tRNA methylation"/>
    <property type="evidence" value="ECO:0007669"/>
    <property type="project" value="TreeGrafter"/>
</dbReference>
<keyword evidence="7" id="KW-0819">tRNA processing</keyword>
<evidence type="ECO:0000256" key="9">
    <source>
        <dbReference type="ARBA" id="ARBA00022827"/>
    </source>
</evidence>
<dbReference type="InterPro" id="IPR004416">
    <property type="entry name" value="MnmG"/>
</dbReference>
<keyword evidence="4" id="KW-0285">Flavoprotein</keyword>
<dbReference type="InterPro" id="IPR001563">
    <property type="entry name" value="Peptidase_S10"/>
</dbReference>
<dbReference type="SUPFAM" id="SSF51735">
    <property type="entry name" value="NAD(P)-binding Rossmann-fold domains"/>
    <property type="match status" value="1"/>
</dbReference>
<sequence length="1685" mass="186238">MRPSLPSVFFCLYVLLGLTYARNITKAQLRDKQREAAKRLTVLSAPLPELERRGAVKNITFANPRASEFFVDGNSIPEVDFDVGPSWSGLLPISSDANETRKLFFWFFPPGPQGSLDDLIFWTNGGPGCSSLEGLLQENGPISWSWGQAKPTMNEHSWTNLSNILFVEQPVGTGFSQGTPNIKNEDDLAAQLVGFFQQFLEVFSELKGLKLYLTGESYAGTYIPYIANFIFNNPDMLDLDLQGFWISDPSVSFDVVQEQIPAVNFVHKYENVFAFNQTFIAHLDAQAAACNYTDYFDKFVTFPPKGLLPLPGNSIEAARGCDVWDEIFNAALIINPAFDIYRIFDTFPILWDVLGFPGSFPQTQVSPIYFDRRDVKETIHAPVEVDWVECSNINVFPEGDASLPPALSVLPSVIEKSQRAVIVHGLADFILIAEGTRIAIQNMTWNGLQGFQTPIQNDSFIVDGIGALGNMHSERGLTYFEVGLSGHMVPQFSPVSRVQVSIGIYVVTSSRDARQLMANINLQLHLCWGDITNAPARLFVFFFDLIYQVIQVFVILLFKPNPPQYDGQPSSKTFGRVAIIGAGLTGVSSAAHCIAHNFDVVLYDKNPSVGGIWSHVNSTSGLQINSLIYRFHPAVFWREGFPKRDEILHEITRIWSEYKLEPRTKCSAEVTKVERVPRTGPHAEDSKSTKRSPRSQWRVFIAGSDEPDGPFDAVICTIGTCGEPMHISFDGMDNYEDAGGRIVHSSELDQLGAKEDSDEDQDEIYSRDKYDETSEGGASHEGPDTLFSADMTQDQYEEGVSYADKVKRITDSGDDTHENGSAKYGAHSGKSKENGERSYSPAPLNVRGKTIAIVGSGASGIEAAEWAFEKGAGKIFLLARDDKWIIPRNVVIDTMLAMQPFGREMPLSFIVEGLIRRLHYRDLAKSVAPQKSGFFAGTPALNDAVLGHVRSGLVSYIRCSMERLTSKGVLVKHYGSDKEEELGADVVIMATGFKRPSIDFLPKDLFPSGYDNFSTEDWSVLLTNASYNNAIGTVGHFHIGIYTRILLTFLLDKGARPPPDDMKLWVDVLRFIKRGAPGGALGFFTYMELTIRAAASKSRHLICNLSRTYSSSSAGNPVDYDVVVIGGGHAGCEAAAGAARAGARTLLLTQRPDTVGALSCNPSIGGVGKGTLVREVDALDGLMGRVSDKAGIQFQVLNRSKGPAVWGQRVQIDRKLYKKHMQSELFNYRNLDVRAGSVFDLILDHSSMCTQQFLSVRGVHLDSGEKIQCSKVIICTGTFLSGEIHVGSKRIPAGRMNEAPSVGLSESLRLAGFKLGRLQTGTPARLAVSTIDFEKTTKQVGDALPLPFSFMNRTVHNAENQMLCYLTRTTPETHRIVRENVHKNVHIHETKKGPRYCPSLEAKVRCFPSKSEHKVWLEPEGYDSDIIYPNGLSCSLPEEIQEPMMRTIPGLENVKMVHPAYGVEYDHIDARELGPTLETKRISGLFLAGQINGTTGYEEAAAQGIIAGINAGLAFQHRPPLIITRADGFVGVLIDDLITKGAEEPYRMFTSRSEYRLTLRSDNADQRLTRKGRDAGVISNERWNELESTERKVAEAISTLKNCELTPQEADLRVFLEDENFSLNPHLDYNVIEGLSSEVRERLGQVRPTNIGVAKRMEGMTPTSLVALLQHAKRLGSAVEIISRP</sequence>
<evidence type="ECO:0000256" key="13">
    <source>
        <dbReference type="SAM" id="SignalP"/>
    </source>
</evidence>
<dbReference type="GO" id="GO:0004185">
    <property type="term" value="F:serine-type carboxypeptidase activity"/>
    <property type="evidence" value="ECO:0007669"/>
    <property type="project" value="InterPro"/>
</dbReference>
<dbReference type="OrthoDB" id="3329at2759"/>
<dbReference type="GO" id="GO:0005737">
    <property type="term" value="C:cytoplasm"/>
    <property type="evidence" value="ECO:0007669"/>
    <property type="project" value="UniProtKB-ARBA"/>
</dbReference>
<dbReference type="GO" id="GO:0002098">
    <property type="term" value="P:tRNA wobble uridine modification"/>
    <property type="evidence" value="ECO:0007669"/>
    <property type="project" value="InterPro"/>
</dbReference>
<evidence type="ECO:0000256" key="12">
    <source>
        <dbReference type="SAM" id="MobiDB-lite"/>
    </source>
</evidence>
<dbReference type="Gene3D" id="3.40.50.1820">
    <property type="entry name" value="alpha/beta hydrolase"/>
    <property type="match status" value="1"/>
</dbReference>
<dbReference type="InterPro" id="IPR018202">
    <property type="entry name" value="Ser_caboxypep_ser_AS"/>
</dbReference>
<evidence type="ECO:0000256" key="6">
    <source>
        <dbReference type="ARBA" id="ARBA00022670"/>
    </source>
</evidence>
<evidence type="ECO:0000256" key="7">
    <source>
        <dbReference type="ARBA" id="ARBA00022694"/>
    </source>
</evidence>
<keyword evidence="10" id="KW-0325">Glycoprotein</keyword>
<proteinExistence type="inferred from homology"/>
<dbReference type="InterPro" id="IPR036291">
    <property type="entry name" value="NAD(P)-bd_dom_sf"/>
</dbReference>
<name>A0A4S4L7G4_9AGAM</name>
<organism evidence="15 16">
    <name type="scientific">Phellinidium pouzarii</name>
    <dbReference type="NCBI Taxonomy" id="167371"/>
    <lineage>
        <taxon>Eukaryota</taxon>
        <taxon>Fungi</taxon>
        <taxon>Dikarya</taxon>
        <taxon>Basidiomycota</taxon>
        <taxon>Agaricomycotina</taxon>
        <taxon>Agaricomycetes</taxon>
        <taxon>Hymenochaetales</taxon>
        <taxon>Hymenochaetaceae</taxon>
        <taxon>Phellinidium</taxon>
    </lineage>
</organism>
<evidence type="ECO:0000256" key="3">
    <source>
        <dbReference type="ARBA" id="ARBA00009431"/>
    </source>
</evidence>
<keyword evidence="6" id="KW-0645">Protease</keyword>
<feature type="compositionally biased region" description="Basic and acidic residues" evidence="12">
    <location>
        <begin position="810"/>
        <end position="820"/>
    </location>
</feature>
<evidence type="ECO:0000256" key="2">
    <source>
        <dbReference type="ARBA" id="ARBA00007653"/>
    </source>
</evidence>
<dbReference type="InterPro" id="IPR002218">
    <property type="entry name" value="MnmG-rel"/>
</dbReference>
<dbReference type="Gene3D" id="3.50.50.60">
    <property type="entry name" value="FAD/NAD(P)-binding domain"/>
    <property type="match status" value="4"/>
</dbReference>
<dbReference type="Pfam" id="PF00450">
    <property type="entry name" value="Peptidase_S10"/>
    <property type="match status" value="1"/>
</dbReference>
<protein>
    <recommendedName>
        <fullName evidence="14">tRNA uridine 5-carboxymethylaminomethyl modification enzyme C-terminal subdomain domain-containing protein</fullName>
    </recommendedName>
</protein>
<dbReference type="EMBL" id="SGPK01000148">
    <property type="protein sequence ID" value="THH07335.1"/>
    <property type="molecule type" value="Genomic_DNA"/>
</dbReference>